<dbReference type="SUPFAM" id="SSF52540">
    <property type="entry name" value="P-loop containing nucleoside triphosphate hydrolases"/>
    <property type="match status" value="1"/>
</dbReference>
<keyword evidence="1" id="KW-0547">Nucleotide-binding</keyword>
<evidence type="ECO:0000313" key="14">
    <source>
        <dbReference type="Proteomes" id="UP000197065"/>
    </source>
</evidence>
<keyword evidence="4 13" id="KW-0347">Helicase</keyword>
<protein>
    <submittedName>
        <fullName evidence="13">ATP-dependent helicase Lhr and Lhr-like helicase</fullName>
    </submittedName>
</protein>
<feature type="domain" description="Helicase C-terminal" evidence="12">
    <location>
        <begin position="248"/>
        <end position="396"/>
    </location>
</feature>
<evidence type="ECO:0000256" key="8">
    <source>
        <dbReference type="ARBA" id="ARBA00023235"/>
    </source>
</evidence>
<dbReference type="NCBIfam" id="TIGR04121">
    <property type="entry name" value="DEXH_lig_assoc"/>
    <property type="match status" value="1"/>
</dbReference>
<evidence type="ECO:0000256" key="7">
    <source>
        <dbReference type="ARBA" id="ARBA00023204"/>
    </source>
</evidence>
<dbReference type="InterPro" id="IPR045628">
    <property type="entry name" value="Lhr_WH_dom"/>
</dbReference>
<evidence type="ECO:0000313" key="13">
    <source>
        <dbReference type="EMBL" id="SNB61220.1"/>
    </source>
</evidence>
<keyword evidence="8" id="KW-0413">Isomerase</keyword>
<dbReference type="AlphaFoldDB" id="A0A212QP66"/>
<accession>A0A212QP66</accession>
<gene>
    <name evidence="13" type="ORF">SAMN07250955_102146</name>
</gene>
<dbReference type="Pfam" id="PF00271">
    <property type="entry name" value="Helicase_C"/>
    <property type="match status" value="1"/>
</dbReference>
<dbReference type="PROSITE" id="PS51192">
    <property type="entry name" value="HELICASE_ATP_BIND_1"/>
    <property type="match status" value="1"/>
</dbReference>
<dbReference type="Proteomes" id="UP000197065">
    <property type="component" value="Unassembled WGS sequence"/>
</dbReference>
<keyword evidence="5" id="KW-0067">ATP-binding</keyword>
<sequence length="849" mass="93259">MDDPSTPMVLPDPFDRWLASRGWRLRAHQARMIELAEAGRDAMLVAPTGGGKTLAGFLPSLIELAAMPPRVKRRVHTLYVSPLKALTTDVGRNLEQPIGEMGLDVTTGIRTGDTPANRRARLRRSPPDILLTTPESLALLLSYEDASDFFGGLKAVVLDELHAIADNKRGSLLSLGLARLRRLAPAARFVGLSATVASPSTLRRFLSPVPASVALVEGEAGAPPEIEIHVPDGHVPWAGHMATFAAKDILAHIRAARICLVFVNTRAQAELCFGAVWRLNEENLPIALHHGSLAVEQRRRVEAAMAAGRLRAVICTSSLDLGIDWGAVDLVLQVGAPKGAARLVQRIGRANHRLDEPSRAVLIPANRFEILECIAAREAVAEHELDGGQMAIAALDVLAQHIVGTACAGPFDADALFAEVTMAGPYQGLTRAVFDRVLDFAATGGYALQVYERYHRLAQDKEGRWGLVDRRLVRQYRMNIGTIVEAPLMRVRLGPRGRRLGEVEEHFVLLLTQGDTFLFAGRILRFEAIRENEVIVSLAKGAAEPKIPAYAGGKLPLTTELAHRVRAMLNDLEHRPRFPAVVREWIEAQEEHSAIAGGEELLVETFERHGRHFLVAYCYAGRNAHQTLGMLITRRMERLGLRPRGFVGSDYCIAVWGLNPILDIAPLFAVDLLGDDLEEWMAESSLIKRTFRNCAVVAGLIERRHPGQEKTGRQVNFNADLIYDVLRRYEPDHILLQAARVEAAAGLTDIRRLSDLLTEVQGRIRHVRCKRISPFAISIIASIGKESVQGDGVDEDLDEIVTELVEEAMGEAAAARHVEAQSGLEPIVKERGERPHRVGGAGRSRSRRS</sequence>
<evidence type="ECO:0000256" key="6">
    <source>
        <dbReference type="ARBA" id="ARBA00023125"/>
    </source>
</evidence>
<evidence type="ECO:0000256" key="9">
    <source>
        <dbReference type="ARBA" id="ARBA00093467"/>
    </source>
</evidence>
<dbReference type="PANTHER" id="PTHR47962">
    <property type="entry name" value="ATP-DEPENDENT HELICASE LHR-RELATED-RELATED"/>
    <property type="match status" value="1"/>
</dbReference>
<reference evidence="13 14" key="1">
    <citation type="submission" date="2017-06" db="EMBL/GenBank/DDBJ databases">
        <authorList>
            <person name="Kim H.J."/>
            <person name="Triplett B.A."/>
        </authorList>
    </citation>
    <scope>NUCLEOTIDE SEQUENCE [LARGE SCALE GENOMIC DNA]</scope>
    <source>
        <strain evidence="13 14">B29T1</strain>
    </source>
</reference>
<dbReference type="EMBL" id="FYEH01000002">
    <property type="protein sequence ID" value="SNB61220.1"/>
    <property type="molecule type" value="Genomic_DNA"/>
</dbReference>
<evidence type="ECO:0000256" key="2">
    <source>
        <dbReference type="ARBA" id="ARBA00022763"/>
    </source>
</evidence>
<comment type="similarity">
    <text evidence="9">Belongs to the Lhr helicase family. Lhr-Core subfamily.</text>
</comment>
<dbReference type="Pfam" id="PF19306">
    <property type="entry name" value="WHD_Lhr"/>
    <property type="match status" value="1"/>
</dbReference>
<dbReference type="PANTHER" id="PTHR47962:SF3">
    <property type="entry name" value="LARGE ATP-DEPENDENT HELICASE-RELATED PROTEIN"/>
    <property type="match status" value="1"/>
</dbReference>
<dbReference type="SMART" id="SM00490">
    <property type="entry name" value="HELICc"/>
    <property type="match status" value="1"/>
</dbReference>
<dbReference type="PIRSF" id="PIRSF037307">
    <property type="entry name" value="Lhr-like_helic_prd"/>
    <property type="match status" value="1"/>
</dbReference>
<proteinExistence type="inferred from homology"/>
<evidence type="ECO:0000259" key="12">
    <source>
        <dbReference type="PROSITE" id="PS51194"/>
    </source>
</evidence>
<dbReference type="GO" id="GO:0003677">
    <property type="term" value="F:DNA binding"/>
    <property type="evidence" value="ECO:0007669"/>
    <property type="project" value="UniProtKB-KW"/>
</dbReference>
<evidence type="ECO:0000256" key="1">
    <source>
        <dbReference type="ARBA" id="ARBA00022741"/>
    </source>
</evidence>
<dbReference type="GO" id="GO:0006281">
    <property type="term" value="P:DNA repair"/>
    <property type="evidence" value="ECO:0007669"/>
    <property type="project" value="UniProtKB-KW"/>
</dbReference>
<keyword evidence="7" id="KW-0234">DNA repair</keyword>
<dbReference type="InterPro" id="IPR014001">
    <property type="entry name" value="Helicase_ATP-bd"/>
</dbReference>
<dbReference type="OrthoDB" id="9815222at2"/>
<keyword evidence="14" id="KW-1185">Reference proteome</keyword>
<dbReference type="InterPro" id="IPR013701">
    <property type="entry name" value="Lhr-like_DEAD/DEAH_assoc"/>
</dbReference>
<keyword evidence="2" id="KW-0227">DNA damage</keyword>
<dbReference type="InterPro" id="IPR017170">
    <property type="entry name" value="Lhr-like"/>
</dbReference>
<dbReference type="Gene3D" id="3.40.50.300">
    <property type="entry name" value="P-loop containing nucleotide triphosphate hydrolases"/>
    <property type="match status" value="2"/>
</dbReference>
<evidence type="ECO:0000259" key="11">
    <source>
        <dbReference type="PROSITE" id="PS51192"/>
    </source>
</evidence>
<dbReference type="InterPro" id="IPR011545">
    <property type="entry name" value="DEAD/DEAH_box_helicase_dom"/>
</dbReference>
<evidence type="ECO:0000256" key="5">
    <source>
        <dbReference type="ARBA" id="ARBA00022840"/>
    </source>
</evidence>
<dbReference type="GO" id="GO:0016887">
    <property type="term" value="F:ATP hydrolysis activity"/>
    <property type="evidence" value="ECO:0007669"/>
    <property type="project" value="TreeGrafter"/>
</dbReference>
<dbReference type="Pfam" id="PF08494">
    <property type="entry name" value="DEAD_assoc"/>
    <property type="match status" value="1"/>
</dbReference>
<feature type="compositionally biased region" description="Basic and acidic residues" evidence="10">
    <location>
        <begin position="827"/>
        <end position="836"/>
    </location>
</feature>
<dbReference type="SMART" id="SM00487">
    <property type="entry name" value="DEXDc"/>
    <property type="match status" value="1"/>
</dbReference>
<evidence type="ECO:0000256" key="3">
    <source>
        <dbReference type="ARBA" id="ARBA00022801"/>
    </source>
</evidence>
<dbReference type="Pfam" id="PF00270">
    <property type="entry name" value="DEAD"/>
    <property type="match status" value="1"/>
</dbReference>
<name>A0A212QP66_9PROT</name>
<keyword evidence="3" id="KW-0378">Hydrolase</keyword>
<dbReference type="InterPro" id="IPR001650">
    <property type="entry name" value="Helicase_C-like"/>
</dbReference>
<organism evidence="13 14">
    <name type="scientific">Arboricoccus pini</name>
    <dbReference type="NCBI Taxonomy" id="1963835"/>
    <lineage>
        <taxon>Bacteria</taxon>
        <taxon>Pseudomonadati</taxon>
        <taxon>Pseudomonadota</taxon>
        <taxon>Alphaproteobacteria</taxon>
        <taxon>Geminicoccales</taxon>
        <taxon>Geminicoccaceae</taxon>
        <taxon>Arboricoccus</taxon>
    </lineage>
</organism>
<evidence type="ECO:0000256" key="10">
    <source>
        <dbReference type="SAM" id="MobiDB-lite"/>
    </source>
</evidence>
<dbReference type="InterPro" id="IPR027417">
    <property type="entry name" value="P-loop_NTPase"/>
</dbReference>
<feature type="domain" description="Helicase ATP-binding" evidence="11">
    <location>
        <begin position="33"/>
        <end position="214"/>
    </location>
</feature>
<keyword evidence="6" id="KW-0238">DNA-binding</keyword>
<feature type="region of interest" description="Disordered" evidence="10">
    <location>
        <begin position="815"/>
        <end position="849"/>
    </location>
</feature>
<evidence type="ECO:0000256" key="4">
    <source>
        <dbReference type="ARBA" id="ARBA00022806"/>
    </source>
</evidence>
<dbReference type="GO" id="GO:0005524">
    <property type="term" value="F:ATP binding"/>
    <property type="evidence" value="ECO:0007669"/>
    <property type="project" value="UniProtKB-KW"/>
</dbReference>
<dbReference type="GO" id="GO:0004386">
    <property type="term" value="F:helicase activity"/>
    <property type="evidence" value="ECO:0007669"/>
    <property type="project" value="UniProtKB-KW"/>
</dbReference>
<dbReference type="InterPro" id="IPR052511">
    <property type="entry name" value="ATP-dep_Helicase"/>
</dbReference>
<dbReference type="PROSITE" id="PS51194">
    <property type="entry name" value="HELICASE_CTER"/>
    <property type="match status" value="1"/>
</dbReference>
<dbReference type="InterPro" id="IPR026362">
    <property type="entry name" value="DEXH_lig_assoc"/>
</dbReference>